<dbReference type="InterPro" id="IPR017850">
    <property type="entry name" value="Alkaline_phosphatase_core_sf"/>
</dbReference>
<dbReference type="EMBL" id="LR824029">
    <property type="protein sequence ID" value="CAH0598635.1"/>
    <property type="molecule type" value="Genomic_DNA"/>
</dbReference>
<organism evidence="2 3">
    <name type="scientific">Chrysodeixis includens</name>
    <name type="common">Soybean looper</name>
    <name type="synonym">Pseudoplusia includens</name>
    <dbReference type="NCBI Taxonomy" id="689277"/>
    <lineage>
        <taxon>Eukaryota</taxon>
        <taxon>Metazoa</taxon>
        <taxon>Ecdysozoa</taxon>
        <taxon>Arthropoda</taxon>
        <taxon>Hexapoda</taxon>
        <taxon>Insecta</taxon>
        <taxon>Pterygota</taxon>
        <taxon>Neoptera</taxon>
        <taxon>Endopterygota</taxon>
        <taxon>Lepidoptera</taxon>
        <taxon>Glossata</taxon>
        <taxon>Ditrysia</taxon>
        <taxon>Noctuoidea</taxon>
        <taxon>Noctuidae</taxon>
        <taxon>Plusiinae</taxon>
        <taxon>Chrysodeixis</taxon>
    </lineage>
</organism>
<feature type="transmembrane region" description="Helical" evidence="1">
    <location>
        <begin position="31"/>
        <end position="47"/>
    </location>
</feature>
<protein>
    <submittedName>
        <fullName evidence="2">Uncharacterized protein</fullName>
    </submittedName>
</protein>
<dbReference type="Proteomes" id="UP001154114">
    <property type="component" value="Chromosome 26"/>
</dbReference>
<dbReference type="OrthoDB" id="413313at2759"/>
<gene>
    <name evidence="2" type="ORF">CINC_LOCUS8302</name>
</gene>
<evidence type="ECO:0000313" key="2">
    <source>
        <dbReference type="EMBL" id="CAH0598635.1"/>
    </source>
</evidence>
<evidence type="ECO:0000256" key="1">
    <source>
        <dbReference type="SAM" id="Phobius"/>
    </source>
</evidence>
<dbReference type="PANTHER" id="PTHR10974">
    <property type="entry name" value="FI08016P-RELATED"/>
    <property type="match status" value="1"/>
</dbReference>
<reference evidence="2" key="1">
    <citation type="submission" date="2021-12" db="EMBL/GenBank/DDBJ databases">
        <authorList>
            <person name="King R."/>
        </authorList>
    </citation>
    <scope>NUCLEOTIDE SEQUENCE</scope>
</reference>
<keyword evidence="3" id="KW-1185">Reference proteome</keyword>
<keyword evidence="1" id="KW-0812">Transmembrane</keyword>
<dbReference type="FunFam" id="3.40.720.10:FF:000017">
    <property type="entry name" value="Predicted protein"/>
    <property type="match status" value="1"/>
</dbReference>
<dbReference type="Pfam" id="PF02995">
    <property type="entry name" value="DUF229"/>
    <property type="match status" value="1"/>
</dbReference>
<dbReference type="CDD" id="cd16021">
    <property type="entry name" value="ALP_like"/>
    <property type="match status" value="1"/>
</dbReference>
<proteinExistence type="predicted"/>
<dbReference type="Gene3D" id="3.40.720.10">
    <property type="entry name" value="Alkaline Phosphatase, subunit A"/>
    <property type="match status" value="1"/>
</dbReference>
<keyword evidence="1" id="KW-0472">Membrane</keyword>
<name>A0A9P0BXA1_CHRIL</name>
<keyword evidence="1" id="KW-1133">Transmembrane helix</keyword>
<dbReference type="SUPFAM" id="SSF53649">
    <property type="entry name" value="Alkaline phosphatase-like"/>
    <property type="match status" value="1"/>
</dbReference>
<evidence type="ECO:0000313" key="3">
    <source>
        <dbReference type="Proteomes" id="UP001154114"/>
    </source>
</evidence>
<dbReference type="AlphaFoldDB" id="A0A9P0BXA1"/>
<dbReference type="InterPro" id="IPR004245">
    <property type="entry name" value="DUF229"/>
</dbReference>
<dbReference type="GO" id="GO:0005615">
    <property type="term" value="C:extracellular space"/>
    <property type="evidence" value="ECO:0007669"/>
    <property type="project" value="TreeGrafter"/>
</dbReference>
<sequence>MRDSGKPQSSWTPLGMSVMVKRWYRSRRNQFIIFTIILLCIVYYISLHDSLQREPDLDMTRSSAPSVVYASSTKPLVVGTDVKNIVLNENDIDINNRNSVLMFIENRLEEALKEDKGTGCEIPQLDPFAHEVTQFDKTLPKVQCTGRDWVRCYLSECRVIEEVLSTTKDVVCAYQDIIYHTDNEYVLGPPTEVVGGDPYILDKSDHVKIKCRGTHDSSLLKSRWIGHAVGFRKSVERLPSPPYRKDTPNVLIFGFDSTSKNGFIRKMPKSYQYIMRHLEGTLLEGYNIVGDGTPAALFPILTGKNELELPDVRKKMNKNGTADSMPFIFYKLKEDGYRTAYFEDMPWIGTFQYRFNGFKKQPADHYLRAFYLEESNQGKKWWAKGNKYCVGDTPQYQLMMNITDQFLRLDGKKFCFTFIADITHDDFNMISTADEAFVEFLKGLKARNVFEDTMLIIMGDHGPRYAKVRDTLQGKLEERLPLMYIQLPASLRRATPHVPRVLAGNARALSTPHDAHATVLHVLKWLHRRNMYKVKGADLLRGLSLLEPIPRNRSCSEAGIEPHWCACLAWKNVSQSDALYTRTAEAFVAHINRLTEPMRTRCVPRTLTSIQYVQRQAANTRMLSFVAAKDADGYVGKFGARVNIAKENFQLKVVVGPGHGIYEAMVTYYKNEDKFAVDNRDISRTNAYGNEPSCVSASHPHLNMFCYCKEYLNQRV</sequence>
<dbReference type="PANTHER" id="PTHR10974:SF1">
    <property type="entry name" value="FI08016P-RELATED"/>
    <property type="match status" value="1"/>
</dbReference>
<accession>A0A9P0BXA1</accession>